<proteinExistence type="predicted"/>
<evidence type="ECO:0000313" key="3">
    <source>
        <dbReference type="Proteomes" id="UP001320119"/>
    </source>
</evidence>
<dbReference type="Pfam" id="PF00805">
    <property type="entry name" value="Pentapeptide"/>
    <property type="match status" value="2"/>
</dbReference>
<keyword evidence="3" id="KW-1185">Reference proteome</keyword>
<dbReference type="Proteomes" id="UP001320119">
    <property type="component" value="Chromosome"/>
</dbReference>
<dbReference type="Gene3D" id="2.160.20.80">
    <property type="entry name" value="E3 ubiquitin-protein ligase SopA"/>
    <property type="match status" value="1"/>
</dbReference>
<name>A0AAN1WKZ4_9GAMM</name>
<accession>A0AAN1WKZ4</accession>
<organism evidence="2 3">
    <name type="scientific">Marinagarivorans cellulosilyticus</name>
    <dbReference type="NCBI Taxonomy" id="2721545"/>
    <lineage>
        <taxon>Bacteria</taxon>
        <taxon>Pseudomonadati</taxon>
        <taxon>Pseudomonadota</taxon>
        <taxon>Gammaproteobacteria</taxon>
        <taxon>Cellvibrionales</taxon>
        <taxon>Cellvibrionaceae</taxon>
        <taxon>Marinagarivorans</taxon>
    </lineage>
</organism>
<dbReference type="RefSeq" id="WP_236984772.1">
    <property type="nucleotide sequence ID" value="NZ_AP023086.1"/>
</dbReference>
<reference evidence="2 3" key="1">
    <citation type="journal article" date="2022" name="IScience">
        <title>An ultrasensitive nanofiber-based assay for enzymatic hydrolysis and deep-sea microbial degradation of cellulose.</title>
        <authorList>
            <person name="Tsudome M."/>
            <person name="Tachioka M."/>
            <person name="Miyazaki M."/>
            <person name="Uchimura K."/>
            <person name="Tsuda M."/>
            <person name="Takaki Y."/>
            <person name="Deguchi S."/>
        </authorList>
    </citation>
    <scope>NUCLEOTIDE SEQUENCE [LARGE SCALE GENOMIC DNA]</scope>
    <source>
        <strain evidence="2 3">GE09</strain>
    </source>
</reference>
<dbReference type="KEGG" id="marq:MARGE09_P3706"/>
<gene>
    <name evidence="2" type="ORF">MARGE09_P3706</name>
</gene>
<dbReference type="AlphaFoldDB" id="A0AAN1WKZ4"/>
<keyword evidence="1" id="KW-0677">Repeat</keyword>
<dbReference type="PANTHER" id="PTHR47485">
    <property type="entry name" value="THYLAKOID LUMENAL 17.4 KDA PROTEIN, CHLOROPLASTIC"/>
    <property type="match status" value="1"/>
</dbReference>
<dbReference type="PANTHER" id="PTHR47485:SF1">
    <property type="entry name" value="THYLAKOID LUMENAL 17.4 KDA PROTEIN, CHLOROPLASTIC"/>
    <property type="match status" value="1"/>
</dbReference>
<sequence length="203" mass="22875">MTSIETKDDEGLQDQIRWWPPELNSRLTMKTSDLNKLIDLHELWYESSGKDGKKLIVDESSFYQLNADKRVIVESIFTDMEFDNCSFKSADLRNARLSGSSFNNTDFTNAKLTKAEIDEAVFHNVNFENAIACRTSLAESNLAKCNFKNANFKGAFLYGSNFNDCIFEGADITQANFTGAKIKKEDLVKAIGFESIIGSPVYE</sequence>
<dbReference type="SUPFAM" id="SSF141571">
    <property type="entry name" value="Pentapeptide repeat-like"/>
    <property type="match status" value="1"/>
</dbReference>
<evidence type="ECO:0000256" key="1">
    <source>
        <dbReference type="ARBA" id="ARBA00022737"/>
    </source>
</evidence>
<dbReference type="InterPro" id="IPR001646">
    <property type="entry name" value="5peptide_repeat"/>
</dbReference>
<protein>
    <submittedName>
        <fullName evidence="2">BTB/POZ domain-containing protein KCTD9</fullName>
    </submittedName>
</protein>
<evidence type="ECO:0000313" key="2">
    <source>
        <dbReference type="EMBL" id="BCD99504.1"/>
    </source>
</evidence>
<dbReference type="EMBL" id="AP023086">
    <property type="protein sequence ID" value="BCD99504.1"/>
    <property type="molecule type" value="Genomic_DNA"/>
</dbReference>